<comment type="subcellular location">
    <subcellularLocation>
        <location evidence="1">Membrane</location>
        <topology evidence="1">Multi-pass membrane protein</topology>
    </subcellularLocation>
</comment>
<evidence type="ECO:0000256" key="11">
    <source>
        <dbReference type="RuleBase" id="RU003750"/>
    </source>
</evidence>
<dbReference type="Pfam" id="PF01066">
    <property type="entry name" value="CDP-OH_P_transf"/>
    <property type="match status" value="1"/>
</dbReference>
<keyword evidence="6 12" id="KW-1133">Transmembrane helix</keyword>
<dbReference type="eggNOG" id="COG0558">
    <property type="taxonomic scope" value="Bacteria"/>
</dbReference>
<dbReference type="InterPro" id="IPR050324">
    <property type="entry name" value="CDP-alcohol_PTase-I"/>
</dbReference>
<evidence type="ECO:0000256" key="5">
    <source>
        <dbReference type="ARBA" id="ARBA00022692"/>
    </source>
</evidence>
<keyword evidence="7" id="KW-0443">Lipid metabolism</keyword>
<dbReference type="UniPathway" id="UPA00085"/>
<dbReference type="GO" id="GO:0046474">
    <property type="term" value="P:glycerophospholipid biosynthetic process"/>
    <property type="evidence" value="ECO:0007669"/>
    <property type="project" value="TreeGrafter"/>
</dbReference>
<dbReference type="EMBL" id="ACLF03000007">
    <property type="protein sequence ID" value="EFQ82448.1"/>
    <property type="molecule type" value="Genomic_DNA"/>
</dbReference>
<dbReference type="OrthoDB" id="9796672at2"/>
<dbReference type="InterPro" id="IPR043130">
    <property type="entry name" value="CDP-OH_PTrfase_TM_dom"/>
</dbReference>
<comment type="similarity">
    <text evidence="2 11">Belongs to the CDP-alcohol phosphatidyltransferase class-I family.</text>
</comment>
<dbReference type="HOGENOM" id="CLU_051314_2_0_11"/>
<name>E2SEH1_9ACTN</name>
<proteinExistence type="inferred from homology"/>
<dbReference type="AlphaFoldDB" id="E2SEH1"/>
<dbReference type="RefSeq" id="WP_007077522.1">
    <property type="nucleotide sequence ID" value="NZ_CM001024.1"/>
</dbReference>
<dbReference type="Proteomes" id="UP000003111">
    <property type="component" value="Unassembled WGS sequence"/>
</dbReference>
<evidence type="ECO:0000256" key="4">
    <source>
        <dbReference type="ARBA" id="ARBA00022679"/>
    </source>
</evidence>
<evidence type="ECO:0000256" key="12">
    <source>
        <dbReference type="SAM" id="Phobius"/>
    </source>
</evidence>
<evidence type="ECO:0000256" key="10">
    <source>
        <dbReference type="ARBA" id="ARBA00023264"/>
    </source>
</evidence>
<comment type="caution">
    <text evidence="13">The sequence shown here is derived from an EMBL/GenBank/DDBJ whole genome shotgun (WGS) entry which is preliminary data.</text>
</comment>
<dbReference type="GO" id="GO:0016020">
    <property type="term" value="C:membrane"/>
    <property type="evidence" value="ECO:0007669"/>
    <property type="project" value="UniProtKB-SubCell"/>
</dbReference>
<dbReference type="PANTHER" id="PTHR14269:SF52">
    <property type="entry name" value="PHOSPHATIDYLGLYCEROPHOSPHATE SYNTHASE-RELATED"/>
    <property type="match status" value="1"/>
</dbReference>
<feature type="transmembrane region" description="Helical" evidence="12">
    <location>
        <begin position="168"/>
        <end position="189"/>
    </location>
</feature>
<dbReference type="PIRSF" id="PIRSF000847">
    <property type="entry name" value="Phos_ph_gly_syn"/>
    <property type="match status" value="1"/>
</dbReference>
<keyword evidence="14" id="KW-1185">Reference proteome</keyword>
<dbReference type="PANTHER" id="PTHR14269">
    <property type="entry name" value="CDP-DIACYLGLYCEROL--GLYCEROL-3-PHOSPHATE 3-PHOSPHATIDYLTRANSFERASE-RELATED"/>
    <property type="match status" value="1"/>
</dbReference>
<organism evidence="13 14">
    <name type="scientific">Aeromicrobium marinum DSM 15272</name>
    <dbReference type="NCBI Taxonomy" id="585531"/>
    <lineage>
        <taxon>Bacteria</taxon>
        <taxon>Bacillati</taxon>
        <taxon>Actinomycetota</taxon>
        <taxon>Actinomycetes</taxon>
        <taxon>Propionibacteriales</taxon>
        <taxon>Nocardioidaceae</taxon>
        <taxon>Aeromicrobium</taxon>
    </lineage>
</organism>
<evidence type="ECO:0000256" key="6">
    <source>
        <dbReference type="ARBA" id="ARBA00022989"/>
    </source>
</evidence>
<dbReference type="InterPro" id="IPR004570">
    <property type="entry name" value="Phosphatidylglycerol_P_synth"/>
</dbReference>
<evidence type="ECO:0000256" key="8">
    <source>
        <dbReference type="ARBA" id="ARBA00023136"/>
    </source>
</evidence>
<evidence type="ECO:0000256" key="9">
    <source>
        <dbReference type="ARBA" id="ARBA00023209"/>
    </source>
</evidence>
<evidence type="ECO:0000256" key="1">
    <source>
        <dbReference type="ARBA" id="ARBA00004141"/>
    </source>
</evidence>
<dbReference type="InterPro" id="IPR048254">
    <property type="entry name" value="CDP_ALCOHOL_P_TRANSF_CS"/>
</dbReference>
<dbReference type="GO" id="GO:0008444">
    <property type="term" value="F:CDP-diacylglycerol-glycerol-3-phosphate 3-phosphatidyltransferase activity"/>
    <property type="evidence" value="ECO:0007669"/>
    <property type="project" value="InterPro"/>
</dbReference>
<dbReference type="Gene3D" id="1.20.120.1760">
    <property type="match status" value="1"/>
</dbReference>
<dbReference type="PROSITE" id="PS00379">
    <property type="entry name" value="CDP_ALCOHOL_P_TRANSF"/>
    <property type="match status" value="1"/>
</dbReference>
<gene>
    <name evidence="13" type="ORF">HMPREF0063_12430</name>
</gene>
<keyword evidence="8 12" id="KW-0472">Membrane</keyword>
<dbReference type="STRING" id="585531.HMPREF0063_12430"/>
<accession>E2SEH1</accession>
<keyword evidence="3" id="KW-0444">Lipid biosynthesis</keyword>
<evidence type="ECO:0000313" key="14">
    <source>
        <dbReference type="Proteomes" id="UP000003111"/>
    </source>
</evidence>
<evidence type="ECO:0000313" key="13">
    <source>
        <dbReference type="EMBL" id="EFQ82448.1"/>
    </source>
</evidence>
<reference evidence="13" key="1">
    <citation type="submission" date="2010-08" db="EMBL/GenBank/DDBJ databases">
        <authorList>
            <person name="Muzny D."/>
            <person name="Qin X."/>
            <person name="Buhay C."/>
            <person name="Dugan-Rocha S."/>
            <person name="Ding Y."/>
            <person name="Chen G."/>
            <person name="Hawes A."/>
            <person name="Holder M."/>
            <person name="Jhangiani S."/>
            <person name="Johnson A."/>
            <person name="Khan Z."/>
            <person name="Li Z."/>
            <person name="Liu W."/>
            <person name="Liu X."/>
            <person name="Perez L."/>
            <person name="Shen H."/>
            <person name="Wang Q."/>
            <person name="Watt J."/>
            <person name="Xi L."/>
            <person name="Xin Y."/>
            <person name="Zhou J."/>
            <person name="Deng J."/>
            <person name="Jiang H."/>
            <person name="Liu Y."/>
            <person name="Qu J."/>
            <person name="Song X.-Z."/>
            <person name="Zhang L."/>
            <person name="Villasana D."/>
            <person name="Johnson A."/>
            <person name="Liu J."/>
            <person name="Liyanage D."/>
            <person name="Lorensuhewa L."/>
            <person name="Robinson T."/>
            <person name="Song A."/>
            <person name="Song B.-B."/>
            <person name="Dinh H."/>
            <person name="Thornton R."/>
            <person name="Coyle M."/>
            <person name="Francisco L."/>
            <person name="Jackson L."/>
            <person name="Javaid M."/>
            <person name="Korchina V."/>
            <person name="Kovar C."/>
            <person name="Mata R."/>
            <person name="Mathew T."/>
            <person name="Ngo R."/>
            <person name="Nguyen L."/>
            <person name="Nguyen N."/>
            <person name="Okwuonu G."/>
            <person name="Ongeri F."/>
            <person name="Pham C."/>
            <person name="Simmons D."/>
            <person name="Wilczek-Boney K."/>
            <person name="Hale W."/>
            <person name="Jakkamsetti A."/>
            <person name="Pham P."/>
            <person name="Ruth R."/>
            <person name="San Lucas F."/>
            <person name="Warren J."/>
            <person name="Zhang J."/>
            <person name="Zhao Z."/>
            <person name="Zhou C."/>
            <person name="Zhu D."/>
            <person name="Lee S."/>
            <person name="Bess C."/>
            <person name="Blankenburg K."/>
            <person name="Forbes L."/>
            <person name="Fu Q."/>
            <person name="Gubbala S."/>
            <person name="Hirani K."/>
            <person name="Jayaseelan J.C."/>
            <person name="Lara F."/>
            <person name="Munidasa M."/>
            <person name="Palculict T."/>
            <person name="Patil S."/>
            <person name="Pu L.-L."/>
            <person name="Saada N."/>
            <person name="Tang L."/>
            <person name="Weissenberger G."/>
            <person name="Zhu Y."/>
            <person name="Hemphill L."/>
            <person name="Shang Y."/>
            <person name="Youmans B."/>
            <person name="Ayvaz T."/>
            <person name="Ross M."/>
            <person name="Santibanez J."/>
            <person name="Aqrawi P."/>
            <person name="Gross S."/>
            <person name="Joshi V."/>
            <person name="Fowler G."/>
            <person name="Nazareth L."/>
            <person name="Reid J."/>
            <person name="Worley K."/>
            <person name="Petrosino J."/>
            <person name="Highlander S."/>
            <person name="Gibbs R."/>
        </authorList>
    </citation>
    <scope>NUCLEOTIDE SEQUENCE [LARGE SCALE GENOMIC DNA]</scope>
    <source>
        <strain evidence="13">DSM 15272</strain>
    </source>
</reference>
<keyword evidence="4 11" id="KW-0808">Transferase</keyword>
<protein>
    <submittedName>
        <fullName evidence="13">CDP-diacylglycerol--glycerol-3-phosphate 3-phosphatidyltransferase</fullName>
    </submittedName>
</protein>
<keyword evidence="10" id="KW-1208">Phospholipid metabolism</keyword>
<keyword evidence="5 12" id="KW-0812">Transmembrane</keyword>
<sequence length="208" mass="22793">MTPPEPSAVPEAPSNLNIANALTVVRIAGVPLFGWLLLFDAGQQVEWRLWAFLAFGLLMVTDRIDGDIARSRGLVTDFGKLADPIADKALTGMAFIGLALIFDHWLFWLVTVAVLVREWGITIMRLFIKKYGVMPASQGGRIKTTLQATALAGYILPLELWDTAASDVALWVTHVLMAGAVAITMVTAWQYVVDARRIRADFLAARPS</sequence>
<dbReference type="InterPro" id="IPR000462">
    <property type="entry name" value="CDP-OH_P_trans"/>
</dbReference>
<keyword evidence="9" id="KW-0594">Phospholipid biosynthesis</keyword>
<evidence type="ECO:0000256" key="3">
    <source>
        <dbReference type="ARBA" id="ARBA00022516"/>
    </source>
</evidence>
<evidence type="ECO:0000256" key="7">
    <source>
        <dbReference type="ARBA" id="ARBA00023098"/>
    </source>
</evidence>
<evidence type="ECO:0000256" key="2">
    <source>
        <dbReference type="ARBA" id="ARBA00010441"/>
    </source>
</evidence>